<dbReference type="GO" id="GO:0043565">
    <property type="term" value="F:sequence-specific DNA binding"/>
    <property type="evidence" value="ECO:0007669"/>
    <property type="project" value="InterPro"/>
</dbReference>
<dbReference type="SUPFAM" id="SSF51215">
    <property type="entry name" value="Regulatory protein AraC"/>
    <property type="match status" value="1"/>
</dbReference>
<dbReference type="PROSITE" id="PS01124">
    <property type="entry name" value="HTH_ARAC_FAMILY_2"/>
    <property type="match status" value="1"/>
</dbReference>
<dbReference type="SUPFAM" id="SSF46689">
    <property type="entry name" value="Homeodomain-like"/>
    <property type="match status" value="2"/>
</dbReference>
<dbReference type="GO" id="GO:0003700">
    <property type="term" value="F:DNA-binding transcription factor activity"/>
    <property type="evidence" value="ECO:0007669"/>
    <property type="project" value="InterPro"/>
</dbReference>
<dbReference type="InterPro" id="IPR018062">
    <property type="entry name" value="HTH_AraC-typ_CS"/>
</dbReference>
<keyword evidence="2" id="KW-0238">DNA-binding</keyword>
<protein>
    <submittedName>
        <fullName evidence="5">Helix-turn-helix domain-containing protein</fullName>
    </submittedName>
</protein>
<evidence type="ECO:0000256" key="2">
    <source>
        <dbReference type="ARBA" id="ARBA00023125"/>
    </source>
</evidence>
<dbReference type="Pfam" id="PF02311">
    <property type="entry name" value="AraC_binding"/>
    <property type="match status" value="1"/>
</dbReference>
<dbReference type="Gene3D" id="2.60.120.280">
    <property type="entry name" value="Regulatory protein AraC"/>
    <property type="match status" value="1"/>
</dbReference>
<dbReference type="AlphaFoldDB" id="A0A7X3IGZ9"/>
<dbReference type="InterPro" id="IPR018060">
    <property type="entry name" value="HTH_AraC"/>
</dbReference>
<organism evidence="5 6">
    <name type="scientific">Paenibacillus dendrobii</name>
    <dbReference type="NCBI Taxonomy" id="2691084"/>
    <lineage>
        <taxon>Bacteria</taxon>
        <taxon>Bacillati</taxon>
        <taxon>Bacillota</taxon>
        <taxon>Bacilli</taxon>
        <taxon>Bacillales</taxon>
        <taxon>Paenibacillaceae</taxon>
        <taxon>Paenibacillus</taxon>
    </lineage>
</organism>
<dbReference type="Proteomes" id="UP000460318">
    <property type="component" value="Unassembled WGS sequence"/>
</dbReference>
<proteinExistence type="predicted"/>
<dbReference type="PRINTS" id="PR00032">
    <property type="entry name" value="HTHARAC"/>
</dbReference>
<dbReference type="InterPro" id="IPR037923">
    <property type="entry name" value="HTH-like"/>
</dbReference>
<evidence type="ECO:0000313" key="5">
    <source>
        <dbReference type="EMBL" id="MWV43286.1"/>
    </source>
</evidence>
<dbReference type="PANTHER" id="PTHR43280">
    <property type="entry name" value="ARAC-FAMILY TRANSCRIPTIONAL REGULATOR"/>
    <property type="match status" value="1"/>
</dbReference>
<dbReference type="InterPro" id="IPR020449">
    <property type="entry name" value="Tscrpt_reg_AraC-type_HTH"/>
</dbReference>
<sequence length="282" mass="32646">MDHDNRHFINNQLSILRVQLLLAKRSICSPQWRRHHFIPCYDKLYYISEGEGWIQVGSEQLWPKPGELVFIPGGTLQSYSVTDGTPFTKYWCHFKSNLDFTRLFQLFGIPKVVEAGRSTELQYYFQRLAESSSESGPATSIKIQSALLSIIAYFIDHAELNSKTEAAAASPRNLLETIHFIDSHLTEEISIQDLSEYAHFHPNYFIRMFKKHLGMTPMRYIHERRLEQAQQLLGSTDLSVTEIAYQSGFKDVSYFSQAFKKRNGLSPTEYRQGMYDVSFTTM</sequence>
<feature type="domain" description="HTH araC/xylS-type" evidence="4">
    <location>
        <begin position="175"/>
        <end position="273"/>
    </location>
</feature>
<keyword evidence="3" id="KW-0804">Transcription</keyword>
<comment type="caution">
    <text evidence="5">The sequence shown here is derived from an EMBL/GenBank/DDBJ whole genome shotgun (WGS) entry which is preliminary data.</text>
</comment>
<name>A0A7X3IGZ9_9BACL</name>
<dbReference type="PANTHER" id="PTHR43280:SF2">
    <property type="entry name" value="HTH-TYPE TRANSCRIPTIONAL REGULATOR EXSA"/>
    <property type="match status" value="1"/>
</dbReference>
<dbReference type="InterPro" id="IPR009057">
    <property type="entry name" value="Homeodomain-like_sf"/>
</dbReference>
<dbReference type="RefSeq" id="WP_160496805.1">
    <property type="nucleotide sequence ID" value="NZ_WUBI01000001.1"/>
</dbReference>
<reference evidence="5 6" key="1">
    <citation type="submission" date="2019-12" db="EMBL/GenBank/DDBJ databases">
        <title>Paenibacillus sp. nov., an endophytic bacterium isolated from the stem of Dendrobium.</title>
        <authorList>
            <person name="Zhao R."/>
        </authorList>
    </citation>
    <scope>NUCLEOTIDE SEQUENCE [LARGE SCALE GENOMIC DNA]</scope>
    <source>
        <strain evidence="5 6">HJL G12</strain>
    </source>
</reference>
<keyword evidence="1" id="KW-0805">Transcription regulation</keyword>
<evidence type="ECO:0000259" key="4">
    <source>
        <dbReference type="PROSITE" id="PS01124"/>
    </source>
</evidence>
<evidence type="ECO:0000256" key="1">
    <source>
        <dbReference type="ARBA" id="ARBA00023015"/>
    </source>
</evidence>
<dbReference type="Gene3D" id="1.10.10.60">
    <property type="entry name" value="Homeodomain-like"/>
    <property type="match status" value="2"/>
</dbReference>
<dbReference type="Pfam" id="PF12833">
    <property type="entry name" value="HTH_18"/>
    <property type="match status" value="1"/>
</dbReference>
<dbReference type="PROSITE" id="PS00041">
    <property type="entry name" value="HTH_ARAC_FAMILY_1"/>
    <property type="match status" value="1"/>
</dbReference>
<gene>
    <name evidence="5" type="ORF">GRF59_06540</name>
</gene>
<dbReference type="SMART" id="SM00342">
    <property type="entry name" value="HTH_ARAC"/>
    <property type="match status" value="1"/>
</dbReference>
<accession>A0A7X3IGZ9</accession>
<evidence type="ECO:0000313" key="6">
    <source>
        <dbReference type="Proteomes" id="UP000460318"/>
    </source>
</evidence>
<dbReference type="InterPro" id="IPR003313">
    <property type="entry name" value="AraC-bd"/>
</dbReference>
<keyword evidence="6" id="KW-1185">Reference proteome</keyword>
<dbReference type="EMBL" id="WUBI01000001">
    <property type="protein sequence ID" value="MWV43286.1"/>
    <property type="molecule type" value="Genomic_DNA"/>
</dbReference>
<evidence type="ECO:0000256" key="3">
    <source>
        <dbReference type="ARBA" id="ARBA00023163"/>
    </source>
</evidence>